<dbReference type="AlphaFoldDB" id="A0A833Z660"/>
<gene>
    <name evidence="3" type="ORF">HJG60_012196</name>
</gene>
<feature type="compositionally biased region" description="Gly residues" evidence="2">
    <location>
        <begin position="77"/>
        <end position="86"/>
    </location>
</feature>
<dbReference type="GO" id="GO:0000977">
    <property type="term" value="F:RNA polymerase II transcription regulatory region sequence-specific DNA binding"/>
    <property type="evidence" value="ECO:0007669"/>
    <property type="project" value="TreeGrafter"/>
</dbReference>
<dbReference type="GO" id="GO:0000981">
    <property type="term" value="F:DNA-binding transcription factor activity, RNA polymerase II-specific"/>
    <property type="evidence" value="ECO:0007669"/>
    <property type="project" value="TreeGrafter"/>
</dbReference>
<dbReference type="Proteomes" id="UP000664940">
    <property type="component" value="Unassembled WGS sequence"/>
</dbReference>
<dbReference type="InterPro" id="IPR009057">
    <property type="entry name" value="Homeodomain-like_sf"/>
</dbReference>
<evidence type="ECO:0000256" key="1">
    <source>
        <dbReference type="ARBA" id="ARBA00004123"/>
    </source>
</evidence>
<dbReference type="InterPro" id="IPR001356">
    <property type="entry name" value="HD"/>
</dbReference>
<evidence type="ECO:0000256" key="2">
    <source>
        <dbReference type="SAM" id="MobiDB-lite"/>
    </source>
</evidence>
<organism evidence="3 4">
    <name type="scientific">Phyllostomus discolor</name>
    <name type="common">pale spear-nosed bat</name>
    <dbReference type="NCBI Taxonomy" id="89673"/>
    <lineage>
        <taxon>Eukaryota</taxon>
        <taxon>Metazoa</taxon>
        <taxon>Chordata</taxon>
        <taxon>Craniata</taxon>
        <taxon>Vertebrata</taxon>
        <taxon>Euteleostomi</taxon>
        <taxon>Mammalia</taxon>
        <taxon>Eutheria</taxon>
        <taxon>Laurasiatheria</taxon>
        <taxon>Chiroptera</taxon>
        <taxon>Yangochiroptera</taxon>
        <taxon>Phyllostomidae</taxon>
        <taxon>Phyllostominae</taxon>
        <taxon>Phyllostomus</taxon>
    </lineage>
</organism>
<dbReference type="PANTHER" id="PTHR24329">
    <property type="entry name" value="HOMEOBOX PROTEIN ARISTALESS"/>
    <property type="match status" value="1"/>
</dbReference>
<evidence type="ECO:0000313" key="4">
    <source>
        <dbReference type="Proteomes" id="UP000664940"/>
    </source>
</evidence>
<dbReference type="EMBL" id="JABVXQ010000009">
    <property type="protein sequence ID" value="KAF6090813.1"/>
    <property type="molecule type" value="Genomic_DNA"/>
</dbReference>
<comment type="subcellular location">
    <subcellularLocation>
        <location evidence="1">Nucleus</location>
    </subcellularLocation>
</comment>
<dbReference type="GO" id="GO:0005634">
    <property type="term" value="C:nucleus"/>
    <property type="evidence" value="ECO:0007669"/>
    <property type="project" value="UniProtKB-SubCell"/>
</dbReference>
<dbReference type="SUPFAM" id="SSF46689">
    <property type="entry name" value="Homeodomain-like"/>
    <property type="match status" value="1"/>
</dbReference>
<dbReference type="PANTHER" id="PTHR24329:SF303">
    <property type="entry name" value="PAIRED MESODERM HOMEOBOX PROTEIN 2A"/>
    <property type="match status" value="1"/>
</dbReference>
<sequence>MDNTQSMKPQDQPSRGAASFLSLGLEEGGGELHDVKPVGISLFRDGEEEKGMQPEPEERAASAEGKEIGAEEEAKEGGNGGLGGSGASVTIKVENHKASGDSGQKPGEQGQEVLHPRPRNRQQVAQRATFSEVQLQELERIFQRNAHPDLVMR</sequence>
<comment type="caution">
    <text evidence="3">The sequence shown here is derived from an EMBL/GenBank/DDBJ whole genome shotgun (WGS) entry which is preliminary data.</text>
</comment>
<dbReference type="Gene3D" id="1.10.10.60">
    <property type="entry name" value="Homeodomain-like"/>
    <property type="match status" value="1"/>
</dbReference>
<feature type="region of interest" description="Disordered" evidence="2">
    <location>
        <begin position="1"/>
        <end position="127"/>
    </location>
</feature>
<reference evidence="3 4" key="1">
    <citation type="journal article" date="2020" name="Nature">
        <title>Six reference-quality genomes reveal evolution of bat adaptations.</title>
        <authorList>
            <person name="Jebb D."/>
            <person name="Huang Z."/>
            <person name="Pippel M."/>
            <person name="Hughes G.M."/>
            <person name="Lavrichenko K."/>
            <person name="Devanna P."/>
            <person name="Winkler S."/>
            <person name="Jermiin L.S."/>
            <person name="Skirmuntt E.C."/>
            <person name="Katzourakis A."/>
            <person name="Burkitt-Gray L."/>
            <person name="Ray D.A."/>
            <person name="Sullivan K.A.M."/>
            <person name="Roscito J.G."/>
            <person name="Kirilenko B.M."/>
            <person name="Davalos L.M."/>
            <person name="Corthals A.P."/>
            <person name="Power M.L."/>
            <person name="Jones G."/>
            <person name="Ransome R.D."/>
            <person name="Dechmann D.K.N."/>
            <person name="Locatelli A.G."/>
            <person name="Puechmaille S.J."/>
            <person name="Fedrigo O."/>
            <person name="Jarvis E.D."/>
            <person name="Hiller M."/>
            <person name="Vernes S.C."/>
            <person name="Myers E.W."/>
            <person name="Teeling E.C."/>
        </authorList>
    </citation>
    <scope>NUCLEOTIDE SEQUENCE [LARGE SCALE GENOMIC DNA]</scope>
    <source>
        <strain evidence="3">Bat1K_MPI-CBG_1</strain>
    </source>
</reference>
<feature type="compositionally biased region" description="Polar residues" evidence="2">
    <location>
        <begin position="1"/>
        <end position="13"/>
    </location>
</feature>
<dbReference type="InterPro" id="IPR050649">
    <property type="entry name" value="Paired_Homeobox_TFs"/>
</dbReference>
<feature type="compositionally biased region" description="Basic and acidic residues" evidence="2">
    <location>
        <begin position="44"/>
        <end position="69"/>
    </location>
</feature>
<dbReference type="CDD" id="cd00086">
    <property type="entry name" value="homeodomain"/>
    <property type="match status" value="1"/>
</dbReference>
<accession>A0A833Z660</accession>
<protein>
    <submittedName>
        <fullName evidence="3">Uncharacterized protein</fullName>
    </submittedName>
</protein>
<proteinExistence type="predicted"/>
<name>A0A833Z660_9CHIR</name>
<evidence type="ECO:0000313" key="3">
    <source>
        <dbReference type="EMBL" id="KAF6090813.1"/>
    </source>
</evidence>